<feature type="transmembrane region" description="Helical" evidence="6">
    <location>
        <begin position="309"/>
        <end position="328"/>
    </location>
</feature>
<evidence type="ECO:0000256" key="3">
    <source>
        <dbReference type="ARBA" id="ARBA00022679"/>
    </source>
</evidence>
<sequence>MALRKTWQRTALWLGIGWSILWSVILGDLPLIQQLDLSQHDRLIRLSYPRTPPSEIVLVTITEADLKSWGLANEPTIYSRLVDRLLDAGAAVVVLNLLPNWLQTSDHPHNSIKTLVQHHRDRLVLVLPTNRATESNLTEWRSYTYFLPSTSKGEPLFPSQSMLGFAEYEPEAKHPESYRSTARQASLSSQFTFTSHLERIQNLDSAALLTLKKFQPQKQSLQTPHTPIQIHFWGATGTFPNLEAQSVLTNSPSLLQVRHKIVLVGFSEIENPDTFAIRSPFGELMPAVELQANLVASLLTGSFERVVPFWLQYALIVLGGILLSKWVVWGKLNSTATKRYVYWLYPVSGLGGFALVGLILFEHGWILLITLPLVVWAVTVVSVWISLLLGVQKNLIDEQQCEIDRLHSVEQTAVISQARKLMLRLASDIHDGPLQELKVIMDRLEFLQMESPQLPIDPVLDQIEILGAHLRQHLNQTGAIALDITPELRNGLHNGIKAQLNQLIESKKLTLQVIQSLQSVEEPTFNSLWLEAREDIYRFFIEAIHNVIRHAQPPQGSATQVKVSLTQQGDRCTLIVENDGYAIAPVVFEPNPQQRQRGGYGTKLMDTIAAELPEGSVKRIVPQEGGFKVELTWKQLFVVNRSSDNFSES</sequence>
<keyword evidence="6" id="KW-0812">Transmembrane</keyword>
<evidence type="ECO:0000256" key="1">
    <source>
        <dbReference type="ARBA" id="ARBA00000085"/>
    </source>
</evidence>
<dbReference type="PANTHER" id="PTHR24421:SF10">
    <property type="entry name" value="NITRATE_NITRITE SENSOR PROTEIN NARQ"/>
    <property type="match status" value="1"/>
</dbReference>
<dbReference type="InterPro" id="IPR007890">
    <property type="entry name" value="CHASE2"/>
</dbReference>
<name>A0A2T1C0C7_9CYAN</name>
<evidence type="ECO:0000313" key="9">
    <source>
        <dbReference type="Proteomes" id="UP000238762"/>
    </source>
</evidence>
<protein>
    <recommendedName>
        <fullName evidence="2">histidine kinase</fullName>
        <ecNumber evidence="2">2.7.13.3</ecNumber>
    </recommendedName>
</protein>
<keyword evidence="6" id="KW-1133">Transmembrane helix</keyword>
<evidence type="ECO:0000313" key="8">
    <source>
        <dbReference type="EMBL" id="PSB01729.1"/>
    </source>
</evidence>
<reference evidence="8 9" key="1">
    <citation type="submission" date="2018-02" db="EMBL/GenBank/DDBJ databases">
        <authorList>
            <person name="Cohen D.B."/>
            <person name="Kent A.D."/>
        </authorList>
    </citation>
    <scope>NUCLEOTIDE SEQUENCE [LARGE SCALE GENOMIC DNA]</scope>
    <source>
        <strain evidence="8 9">CCAP 1448/3</strain>
    </source>
</reference>
<proteinExistence type="predicted"/>
<dbReference type="InterPro" id="IPR003594">
    <property type="entry name" value="HATPase_dom"/>
</dbReference>
<dbReference type="SMART" id="SM01080">
    <property type="entry name" value="CHASE2"/>
    <property type="match status" value="1"/>
</dbReference>
<feature type="transmembrane region" description="Helical" evidence="6">
    <location>
        <begin position="12"/>
        <end position="32"/>
    </location>
</feature>
<dbReference type="EMBL" id="PVWJ01000091">
    <property type="protein sequence ID" value="PSB01729.1"/>
    <property type="molecule type" value="Genomic_DNA"/>
</dbReference>
<dbReference type="GO" id="GO:0004673">
    <property type="term" value="F:protein histidine kinase activity"/>
    <property type="evidence" value="ECO:0007669"/>
    <property type="project" value="UniProtKB-EC"/>
</dbReference>
<keyword evidence="4" id="KW-0418">Kinase</keyword>
<dbReference type="OrthoDB" id="199946at2"/>
<keyword evidence="5" id="KW-0902">Two-component regulatory system</keyword>
<feature type="transmembrane region" description="Helical" evidence="6">
    <location>
        <begin position="340"/>
        <end position="360"/>
    </location>
</feature>
<evidence type="ECO:0000259" key="7">
    <source>
        <dbReference type="SMART" id="SM01080"/>
    </source>
</evidence>
<reference evidence="8 9" key="2">
    <citation type="submission" date="2018-03" db="EMBL/GenBank/DDBJ databases">
        <title>The ancient ancestry and fast evolution of plastids.</title>
        <authorList>
            <person name="Moore K.R."/>
            <person name="Magnabosco C."/>
            <person name="Momper L."/>
            <person name="Gold D.A."/>
            <person name="Bosak T."/>
            <person name="Fournier G.P."/>
        </authorList>
    </citation>
    <scope>NUCLEOTIDE SEQUENCE [LARGE SCALE GENOMIC DNA]</scope>
    <source>
        <strain evidence="8 9">CCAP 1448/3</strain>
    </source>
</reference>
<keyword evidence="6" id="KW-0472">Membrane</keyword>
<dbReference type="GO" id="GO:0000160">
    <property type="term" value="P:phosphorelay signal transduction system"/>
    <property type="evidence" value="ECO:0007669"/>
    <property type="project" value="UniProtKB-KW"/>
</dbReference>
<evidence type="ECO:0000256" key="6">
    <source>
        <dbReference type="SAM" id="Phobius"/>
    </source>
</evidence>
<dbReference type="PANTHER" id="PTHR24421">
    <property type="entry name" value="NITRATE/NITRITE SENSOR PROTEIN NARX-RELATED"/>
    <property type="match status" value="1"/>
</dbReference>
<dbReference type="Pfam" id="PF05226">
    <property type="entry name" value="CHASE2"/>
    <property type="match status" value="1"/>
</dbReference>
<gene>
    <name evidence="8" type="ORF">C7B64_16740</name>
</gene>
<keyword evidence="3" id="KW-0808">Transferase</keyword>
<dbReference type="AlphaFoldDB" id="A0A2T1C0C7"/>
<evidence type="ECO:0000256" key="5">
    <source>
        <dbReference type="ARBA" id="ARBA00023012"/>
    </source>
</evidence>
<feature type="domain" description="CHASE2" evidence="7">
    <location>
        <begin position="32"/>
        <end position="323"/>
    </location>
</feature>
<evidence type="ECO:0000256" key="4">
    <source>
        <dbReference type="ARBA" id="ARBA00022777"/>
    </source>
</evidence>
<dbReference type="RefSeq" id="WP_106289800.1">
    <property type="nucleotide sequence ID" value="NZ_CAWNTC010000119.1"/>
</dbReference>
<dbReference type="Proteomes" id="UP000238762">
    <property type="component" value="Unassembled WGS sequence"/>
</dbReference>
<dbReference type="InterPro" id="IPR050482">
    <property type="entry name" value="Sensor_HK_TwoCompSys"/>
</dbReference>
<dbReference type="Pfam" id="PF02518">
    <property type="entry name" value="HATPase_c"/>
    <property type="match status" value="1"/>
</dbReference>
<comment type="catalytic activity">
    <reaction evidence="1">
        <text>ATP + protein L-histidine = ADP + protein N-phospho-L-histidine.</text>
        <dbReference type="EC" id="2.7.13.3"/>
    </reaction>
</comment>
<dbReference type="Gene3D" id="3.30.565.10">
    <property type="entry name" value="Histidine kinase-like ATPase, C-terminal domain"/>
    <property type="match status" value="1"/>
</dbReference>
<feature type="transmembrane region" description="Helical" evidence="6">
    <location>
        <begin position="366"/>
        <end position="389"/>
    </location>
</feature>
<dbReference type="SUPFAM" id="SSF55874">
    <property type="entry name" value="ATPase domain of HSP90 chaperone/DNA topoisomerase II/histidine kinase"/>
    <property type="match status" value="1"/>
</dbReference>
<dbReference type="EC" id="2.7.13.3" evidence="2"/>
<dbReference type="InterPro" id="IPR036890">
    <property type="entry name" value="HATPase_C_sf"/>
</dbReference>
<keyword evidence="9" id="KW-1185">Reference proteome</keyword>
<evidence type="ECO:0000256" key="2">
    <source>
        <dbReference type="ARBA" id="ARBA00012438"/>
    </source>
</evidence>
<comment type="caution">
    <text evidence="8">The sequence shown here is derived from an EMBL/GenBank/DDBJ whole genome shotgun (WGS) entry which is preliminary data.</text>
</comment>
<accession>A0A2T1C0C7</accession>
<organism evidence="8 9">
    <name type="scientific">Merismopedia glauca CCAP 1448/3</name>
    <dbReference type="NCBI Taxonomy" id="1296344"/>
    <lineage>
        <taxon>Bacteria</taxon>
        <taxon>Bacillati</taxon>
        <taxon>Cyanobacteriota</taxon>
        <taxon>Cyanophyceae</taxon>
        <taxon>Synechococcales</taxon>
        <taxon>Merismopediaceae</taxon>
        <taxon>Merismopedia</taxon>
    </lineage>
</organism>